<dbReference type="GO" id="GO:0046983">
    <property type="term" value="F:protein dimerization activity"/>
    <property type="evidence" value="ECO:0007669"/>
    <property type="project" value="InterPro"/>
</dbReference>
<evidence type="ECO:0000256" key="2">
    <source>
        <dbReference type="ARBA" id="ARBA00023015"/>
    </source>
</evidence>
<keyword evidence="4" id="KW-0804">Transcription</keyword>
<dbReference type="PROSITE" id="PS50066">
    <property type="entry name" value="MADS_BOX_2"/>
    <property type="match status" value="1"/>
</dbReference>
<dbReference type="AlphaFoldDB" id="A0A4Y7KDE3"/>
<dbReference type="GO" id="GO:0003677">
    <property type="term" value="F:DNA binding"/>
    <property type="evidence" value="ECO:0007669"/>
    <property type="project" value="UniProtKB-KW"/>
</dbReference>
<keyword evidence="5" id="KW-0539">Nucleus</keyword>
<dbReference type="Gene3D" id="3.40.1810.10">
    <property type="entry name" value="Transcription factor, MADS-box"/>
    <property type="match status" value="1"/>
</dbReference>
<keyword evidence="2" id="KW-0805">Transcription regulation</keyword>
<evidence type="ECO:0000259" key="7">
    <source>
        <dbReference type="PROSITE" id="PS50066"/>
    </source>
</evidence>
<dbReference type="SUPFAM" id="SSF55455">
    <property type="entry name" value="SRF-like"/>
    <property type="match status" value="1"/>
</dbReference>
<evidence type="ECO:0000256" key="4">
    <source>
        <dbReference type="ARBA" id="ARBA00023163"/>
    </source>
</evidence>
<gene>
    <name evidence="8" type="ORF">C5167_033311</name>
</gene>
<protein>
    <recommendedName>
        <fullName evidence="7">MADS-box domain-containing protein</fullName>
    </recommendedName>
</protein>
<keyword evidence="9" id="KW-1185">Reference proteome</keyword>
<dbReference type="Proteomes" id="UP000316621">
    <property type="component" value="Chromosome 7"/>
</dbReference>
<reference evidence="8 9" key="1">
    <citation type="journal article" date="2018" name="Science">
        <title>The opium poppy genome and morphinan production.</title>
        <authorList>
            <person name="Guo L."/>
            <person name="Winzer T."/>
            <person name="Yang X."/>
            <person name="Li Y."/>
            <person name="Ning Z."/>
            <person name="He Z."/>
            <person name="Teodor R."/>
            <person name="Lu Y."/>
            <person name="Bowser T.A."/>
            <person name="Graham I.A."/>
            <person name="Ye K."/>
        </authorList>
    </citation>
    <scope>NUCLEOTIDE SEQUENCE [LARGE SCALE GENOMIC DNA]</scope>
    <source>
        <strain evidence="9">cv. HN1</strain>
        <tissue evidence="8">Leaves</tissue>
    </source>
</reference>
<evidence type="ECO:0000256" key="3">
    <source>
        <dbReference type="ARBA" id="ARBA00023125"/>
    </source>
</evidence>
<dbReference type="Gramene" id="RZC70171">
    <property type="protein sequence ID" value="RZC70171"/>
    <property type="gene ID" value="C5167_033311"/>
</dbReference>
<feature type="domain" description="MADS-box" evidence="7">
    <location>
        <begin position="16"/>
        <end position="57"/>
    </location>
</feature>
<comment type="subcellular location">
    <subcellularLocation>
        <location evidence="1">Nucleus</location>
    </subcellularLocation>
</comment>
<name>A0A4Y7KDE3_PAPSO</name>
<evidence type="ECO:0000313" key="8">
    <source>
        <dbReference type="EMBL" id="RZC70171.1"/>
    </source>
</evidence>
<dbReference type="GO" id="GO:0005634">
    <property type="term" value="C:nucleus"/>
    <property type="evidence" value="ECO:0007669"/>
    <property type="project" value="UniProtKB-SubCell"/>
</dbReference>
<sequence>MGLLDQNKVESSSSCKNNGKKRKIFKGRMKGVEKKWHELKTLCGVRVLLYVDSEFNKDKNGDGLVRILPENPNECQEIIKDFINYDPKTAGKRKRDADEEVVDSECMSDNKVRKLCNGDVKEENQQFKFIDQKLSNLSIEEIQRIERNLEPMFGMISERIDQLMMEKNKSTSDPSAKGCNEDDMITRKESPSLQLDPKFMENNKSTEPLGEGGNDYDDMIMMNESPSLQLEPKCDYQSSSPTEFYNYSSALEKEFNYDVNQWLNNTTTDDGIAFEPFPDLIDFEFQGLNNFAGSFTDMINCY</sequence>
<dbReference type="InterPro" id="IPR002100">
    <property type="entry name" value="TF_MADSbox"/>
</dbReference>
<dbReference type="InterPro" id="IPR036879">
    <property type="entry name" value="TF_MADSbox_sf"/>
</dbReference>
<feature type="region of interest" description="Disordered" evidence="6">
    <location>
        <begin position="1"/>
        <end position="20"/>
    </location>
</feature>
<evidence type="ECO:0000256" key="6">
    <source>
        <dbReference type="SAM" id="MobiDB-lite"/>
    </source>
</evidence>
<organism evidence="8 9">
    <name type="scientific">Papaver somniferum</name>
    <name type="common">Opium poppy</name>
    <dbReference type="NCBI Taxonomy" id="3469"/>
    <lineage>
        <taxon>Eukaryota</taxon>
        <taxon>Viridiplantae</taxon>
        <taxon>Streptophyta</taxon>
        <taxon>Embryophyta</taxon>
        <taxon>Tracheophyta</taxon>
        <taxon>Spermatophyta</taxon>
        <taxon>Magnoliopsida</taxon>
        <taxon>Ranunculales</taxon>
        <taxon>Papaveraceae</taxon>
        <taxon>Papaveroideae</taxon>
        <taxon>Papaver</taxon>
    </lineage>
</organism>
<proteinExistence type="predicted"/>
<keyword evidence="3" id="KW-0238">DNA-binding</keyword>
<evidence type="ECO:0000256" key="1">
    <source>
        <dbReference type="ARBA" id="ARBA00004123"/>
    </source>
</evidence>
<evidence type="ECO:0000313" key="9">
    <source>
        <dbReference type="Proteomes" id="UP000316621"/>
    </source>
</evidence>
<accession>A0A4Y7KDE3</accession>
<evidence type="ECO:0000256" key="5">
    <source>
        <dbReference type="ARBA" id="ARBA00023242"/>
    </source>
</evidence>
<dbReference type="EMBL" id="CM010721">
    <property type="protein sequence ID" value="RZC70171.1"/>
    <property type="molecule type" value="Genomic_DNA"/>
</dbReference>